<keyword evidence="3" id="KW-1185">Reference proteome</keyword>
<dbReference type="OrthoDB" id="9960524at2"/>
<keyword evidence="1" id="KW-0812">Transmembrane</keyword>
<keyword evidence="1" id="KW-0472">Membrane</keyword>
<name>A0A3Q9IWE4_9BACT</name>
<accession>A0A3Q9IWE4</accession>
<sequence>MERNFALGSIITGAVVIMGILFCRLFSGLYRGWDIFMMLDPLFFYTLLIMAGVSFLKNRDRAIHLYCFFSWGIIVERSLFMILIGDLVNITLIDYVPLICALPFIIMYPRK</sequence>
<protein>
    <submittedName>
        <fullName evidence="2">Uncharacterized protein</fullName>
    </submittedName>
</protein>
<feature type="transmembrane region" description="Helical" evidence="1">
    <location>
        <begin position="63"/>
        <end position="84"/>
    </location>
</feature>
<feature type="transmembrane region" description="Helical" evidence="1">
    <location>
        <begin position="35"/>
        <end position="56"/>
    </location>
</feature>
<organism evidence="2 3">
    <name type="scientific">Butyricimonas faecalis</name>
    <dbReference type="NCBI Taxonomy" id="2093856"/>
    <lineage>
        <taxon>Bacteria</taxon>
        <taxon>Pseudomonadati</taxon>
        <taxon>Bacteroidota</taxon>
        <taxon>Bacteroidia</taxon>
        <taxon>Bacteroidales</taxon>
        <taxon>Odoribacteraceae</taxon>
        <taxon>Butyricimonas</taxon>
    </lineage>
</organism>
<dbReference type="KEGG" id="buy:D8S85_19450"/>
<evidence type="ECO:0000313" key="3">
    <source>
        <dbReference type="Proteomes" id="UP000270673"/>
    </source>
</evidence>
<evidence type="ECO:0000313" key="2">
    <source>
        <dbReference type="EMBL" id="AZS31507.1"/>
    </source>
</evidence>
<proteinExistence type="predicted"/>
<dbReference type="RefSeq" id="WP_106482173.1">
    <property type="nucleotide sequence ID" value="NZ_CP032819.1"/>
</dbReference>
<dbReference type="EMBL" id="CP032819">
    <property type="protein sequence ID" value="AZS31507.1"/>
    <property type="molecule type" value="Genomic_DNA"/>
</dbReference>
<dbReference type="Proteomes" id="UP000270673">
    <property type="component" value="Chromosome"/>
</dbReference>
<gene>
    <name evidence="2" type="ORF">D8S85_19450</name>
</gene>
<dbReference type="AlphaFoldDB" id="A0A3Q9IWE4"/>
<evidence type="ECO:0000256" key="1">
    <source>
        <dbReference type="SAM" id="Phobius"/>
    </source>
</evidence>
<keyword evidence="1" id="KW-1133">Transmembrane helix</keyword>
<feature type="transmembrane region" description="Helical" evidence="1">
    <location>
        <begin position="90"/>
        <end position="108"/>
    </location>
</feature>
<reference evidence="2 3" key="1">
    <citation type="submission" date="2018-10" db="EMBL/GenBank/DDBJ databases">
        <title>Butyricimonas faecalis sp. nov., isolated from human faeces and emended description of the genus Butyricimonas.</title>
        <authorList>
            <person name="Le Roy T."/>
            <person name="Van der Smissen P."/>
            <person name="Paquot A."/>
            <person name="Delzenne N."/>
            <person name="Muccioli G."/>
            <person name="Collet J.-F."/>
            <person name="Cani P.D."/>
        </authorList>
    </citation>
    <scope>NUCLEOTIDE SEQUENCE [LARGE SCALE GENOMIC DNA]</scope>
    <source>
        <strain evidence="2 3">H184</strain>
    </source>
</reference>
<feature type="transmembrane region" description="Helical" evidence="1">
    <location>
        <begin position="7"/>
        <end position="29"/>
    </location>
</feature>